<evidence type="ECO:0000259" key="25">
    <source>
        <dbReference type="Pfam" id="PF03372"/>
    </source>
</evidence>
<feature type="domain" description="Endonuclease/exonuclease/phosphatase" evidence="25">
    <location>
        <begin position="325"/>
        <end position="657"/>
    </location>
</feature>
<feature type="region of interest" description="Disordered" evidence="24">
    <location>
        <begin position="529"/>
        <end position="552"/>
    </location>
</feature>
<feature type="compositionally biased region" description="Low complexity" evidence="24">
    <location>
        <begin position="31"/>
        <end position="48"/>
    </location>
</feature>
<dbReference type="PROSITE" id="PS51450">
    <property type="entry name" value="LRR"/>
    <property type="match status" value="1"/>
</dbReference>
<keyword evidence="11" id="KW-0677">Repeat</keyword>
<organism evidence="26 27">
    <name type="scientific">Lomentospora prolificans</name>
    <dbReference type="NCBI Taxonomy" id="41688"/>
    <lineage>
        <taxon>Eukaryota</taxon>
        <taxon>Fungi</taxon>
        <taxon>Dikarya</taxon>
        <taxon>Ascomycota</taxon>
        <taxon>Pezizomycotina</taxon>
        <taxon>Sordariomycetes</taxon>
        <taxon>Hypocreomycetidae</taxon>
        <taxon>Microascales</taxon>
        <taxon>Microascaceae</taxon>
        <taxon>Lomentospora</taxon>
    </lineage>
</organism>
<dbReference type="CDD" id="cd09097">
    <property type="entry name" value="Deadenylase_CCR4"/>
    <property type="match status" value="1"/>
</dbReference>
<dbReference type="GO" id="GO:0005737">
    <property type="term" value="C:cytoplasm"/>
    <property type="evidence" value="ECO:0007669"/>
    <property type="project" value="UniProtKB-SubCell"/>
</dbReference>
<dbReference type="InterPro" id="IPR005135">
    <property type="entry name" value="Endo/exonuclease/phosphatase"/>
</dbReference>
<dbReference type="GO" id="GO:0005634">
    <property type="term" value="C:nucleus"/>
    <property type="evidence" value="ECO:0007669"/>
    <property type="project" value="UniProtKB-SubCell"/>
</dbReference>
<comment type="similarity">
    <text evidence="5">Belongs to the CCR4/nocturin family.</text>
</comment>
<comment type="caution">
    <text evidence="26">The sequence shown here is derived from an EMBL/GenBank/DDBJ whole genome shotgun (WGS) entry which is preliminary data.</text>
</comment>
<evidence type="ECO:0000256" key="24">
    <source>
        <dbReference type="SAM" id="MobiDB-lite"/>
    </source>
</evidence>
<dbReference type="GO" id="GO:0004535">
    <property type="term" value="F:poly(A)-specific ribonuclease activity"/>
    <property type="evidence" value="ECO:0007669"/>
    <property type="project" value="UniProtKB-EC"/>
</dbReference>
<proteinExistence type="inferred from homology"/>
<evidence type="ECO:0000256" key="1">
    <source>
        <dbReference type="ARBA" id="ARBA00001663"/>
    </source>
</evidence>
<dbReference type="InterPro" id="IPR001611">
    <property type="entry name" value="Leu-rich_rpt"/>
</dbReference>
<evidence type="ECO:0000256" key="6">
    <source>
        <dbReference type="ARBA" id="ARBA00012161"/>
    </source>
</evidence>
<dbReference type="FunFam" id="3.60.10.10:FF:000037">
    <property type="entry name" value="Glucose-repressible alcohol dehydrogenase transcriptional effector"/>
    <property type="match status" value="1"/>
</dbReference>
<keyword evidence="13" id="KW-0269">Exonuclease</keyword>
<feature type="compositionally biased region" description="Polar residues" evidence="24">
    <location>
        <begin position="49"/>
        <end position="91"/>
    </location>
</feature>
<keyword evidence="12" id="KW-0378">Hydrolase</keyword>
<reference evidence="26 27" key="1">
    <citation type="journal article" date="2017" name="G3 (Bethesda)">
        <title>First Draft Genome Sequence of the Pathogenic Fungus Lomentospora prolificans (Formerly Scedosporium prolificans).</title>
        <authorList>
            <person name="Luo R."/>
            <person name="Zimin A."/>
            <person name="Workman R."/>
            <person name="Fan Y."/>
            <person name="Pertea G."/>
            <person name="Grossman N."/>
            <person name="Wear M.P."/>
            <person name="Jia B."/>
            <person name="Miller H."/>
            <person name="Casadevall A."/>
            <person name="Timp W."/>
            <person name="Zhang S.X."/>
            <person name="Salzberg S.L."/>
        </authorList>
    </citation>
    <scope>NUCLEOTIDE SEQUENCE [LARGE SCALE GENOMIC DNA]</scope>
    <source>
        <strain evidence="26 27">JHH-5317</strain>
    </source>
</reference>
<dbReference type="SUPFAM" id="SSF52058">
    <property type="entry name" value="L domain-like"/>
    <property type="match status" value="1"/>
</dbReference>
<dbReference type="FunFam" id="3.80.10.10:FF:000447">
    <property type="entry name" value="Glucose-repressible alcohol dehydrogenase transcriptional effector"/>
    <property type="match status" value="1"/>
</dbReference>
<dbReference type="InterPro" id="IPR036691">
    <property type="entry name" value="Endo/exonu/phosph_ase_sf"/>
</dbReference>
<evidence type="ECO:0000256" key="16">
    <source>
        <dbReference type="ARBA" id="ARBA00023015"/>
    </source>
</evidence>
<evidence type="ECO:0000256" key="5">
    <source>
        <dbReference type="ARBA" id="ARBA00010774"/>
    </source>
</evidence>
<evidence type="ECO:0000256" key="9">
    <source>
        <dbReference type="ARBA" id="ARBA00022722"/>
    </source>
</evidence>
<evidence type="ECO:0000313" key="26">
    <source>
        <dbReference type="EMBL" id="PKS11108.1"/>
    </source>
</evidence>
<dbReference type="OrthoDB" id="428734at2759"/>
<comment type="function">
    <text evidence="23">Acts as a catalytic component of the CCR4-NOT core complex, which in the nucleus seems to be a general transcription factor, and in the cytoplasm the major mRNA deadenylase involved in mRNA turnover. Ccr4 has 3'-5' RNase activity with a strong preference for polyadenylated substrates and also low exonuclease activity towards single-stranded DNA.</text>
</comment>
<comment type="subcellular location">
    <subcellularLocation>
        <location evidence="4">Cytoplasm</location>
    </subcellularLocation>
    <subcellularLocation>
        <location evidence="3">Nucleus</location>
    </subcellularLocation>
</comment>
<keyword evidence="18" id="KW-0539">Nucleus</keyword>
<protein>
    <recommendedName>
        <fullName evidence="19">CCR4-Not complex 3'-5'-exoribonuclease subunit Ccr4</fullName>
        <ecNumber evidence="6">3.1.13.4</ecNumber>
    </recommendedName>
    <alternativeName>
        <fullName evidence="20">Carbon catabolite repressor protein 4</fullName>
    </alternativeName>
    <alternativeName>
        <fullName evidence="21">Cytoplasmic deadenylase</fullName>
    </alternativeName>
    <alternativeName>
        <fullName evidence="22">Glucose-repressible alcohol dehydrogenase transcriptional effector</fullName>
    </alternativeName>
</protein>
<evidence type="ECO:0000256" key="21">
    <source>
        <dbReference type="ARBA" id="ARBA00031469"/>
    </source>
</evidence>
<evidence type="ECO:0000313" key="27">
    <source>
        <dbReference type="Proteomes" id="UP000233524"/>
    </source>
</evidence>
<dbReference type="PANTHER" id="PTHR12121">
    <property type="entry name" value="CARBON CATABOLITE REPRESSOR PROTEIN 4"/>
    <property type="match status" value="1"/>
</dbReference>
<gene>
    <name evidence="26" type="ORF">jhhlp_002869</name>
</gene>
<evidence type="ECO:0000256" key="13">
    <source>
        <dbReference type="ARBA" id="ARBA00022839"/>
    </source>
</evidence>
<dbReference type="PANTHER" id="PTHR12121:SF100">
    <property type="entry name" value="POLY(A)-SPECIFIC RIBONUCLEASE"/>
    <property type="match status" value="1"/>
</dbReference>
<sequence length="706" mass="79779">MFGAQAGRGQPLNGQSGRGIQQLLYNFQQPHASHQHAGPGQHHQGVQQDPNAHNGGNPNLAHPSNYSALSNANPYSTNSLQNGHATTPSAGQGQVINEHWAKQLRLYKDAERAHIAMTDQHQPHYYARLKASENKGIGLPAPTNSGSGQADTEDMRRPMAMEKVAKRQDWYNLDLSGQGLRNLSPSLFAYEFLRELYIASNKLSRLPPAVGRLRQLTHLDASYNEITELPAELGMCTYLRTLLLFNNRLRTLPYELGSLHLLEMLGIEGNMQLAPELRQEIMEKGTKSLITYLREQAPVPEPPPMRDMITIQEDVSSNLERFKVLTWNVLCDKYATSQTYGYTPTAALNWDYRKECIFEELRYRDADFLCLQEISTEAFKEDFSPELAKYDYKGVQWPKTRAKTMSEKDALGVDGCAVFWKGSKYVLLDKQVIEFASIAINRPDMKNQHDVFNRVMPKDNIAVICFFESRLTGARIILVNVHLTWDSALADVKTIQTGILMEHVTKMAEKYARWPAVKDKKLLTFSASRATGDESQEAPTPAPEPAPSQEYRNNTDIPLLVCGDFNSQEDSSVYELMNLGRVPPDHLEISNYQYGSFTRDGIEHPFSLRDAYAHVKGTPDQLPFTNYTPGFADVIDYLWYSTNTLEVVELLGPPDSEYLKRVPSFPNYHFPADHIQIMADFVIKARKDKKVLPEPDFGSGSNDRNR</sequence>
<evidence type="ECO:0000256" key="12">
    <source>
        <dbReference type="ARBA" id="ARBA00022801"/>
    </source>
</evidence>
<accession>A0A2N3NFA4</accession>
<evidence type="ECO:0000256" key="20">
    <source>
        <dbReference type="ARBA" id="ARBA00030493"/>
    </source>
</evidence>
<feature type="region of interest" description="Disordered" evidence="24">
    <location>
        <begin position="31"/>
        <end position="91"/>
    </location>
</feature>
<dbReference type="InterPro" id="IPR050410">
    <property type="entry name" value="CCR4/nocturin_mRNA_transcr"/>
</dbReference>
<evidence type="ECO:0000256" key="11">
    <source>
        <dbReference type="ARBA" id="ARBA00022737"/>
    </source>
</evidence>
<dbReference type="AlphaFoldDB" id="A0A2N3NFA4"/>
<dbReference type="EMBL" id="NLAX01000008">
    <property type="protein sequence ID" value="PKS11108.1"/>
    <property type="molecule type" value="Genomic_DNA"/>
</dbReference>
<dbReference type="Proteomes" id="UP000233524">
    <property type="component" value="Unassembled WGS sequence"/>
</dbReference>
<evidence type="ECO:0000256" key="22">
    <source>
        <dbReference type="ARBA" id="ARBA00033317"/>
    </source>
</evidence>
<evidence type="ECO:0000256" key="19">
    <source>
        <dbReference type="ARBA" id="ARBA00023475"/>
    </source>
</evidence>
<evidence type="ECO:0000256" key="23">
    <source>
        <dbReference type="ARBA" id="ARBA00045495"/>
    </source>
</evidence>
<evidence type="ECO:0000256" key="2">
    <source>
        <dbReference type="ARBA" id="ARBA00001946"/>
    </source>
</evidence>
<keyword evidence="10" id="KW-0479">Metal-binding</keyword>
<comment type="cofactor">
    <cofactor evidence="2">
        <name>Mg(2+)</name>
        <dbReference type="ChEBI" id="CHEBI:18420"/>
    </cofactor>
</comment>
<dbReference type="GO" id="GO:0003723">
    <property type="term" value="F:RNA binding"/>
    <property type="evidence" value="ECO:0007669"/>
    <property type="project" value="UniProtKB-KW"/>
</dbReference>
<keyword evidence="7" id="KW-0963">Cytoplasm</keyword>
<evidence type="ECO:0000256" key="10">
    <source>
        <dbReference type="ARBA" id="ARBA00022723"/>
    </source>
</evidence>
<dbReference type="Pfam" id="PF03372">
    <property type="entry name" value="Exo_endo_phos"/>
    <property type="match status" value="1"/>
</dbReference>
<dbReference type="InParanoid" id="A0A2N3NFA4"/>
<dbReference type="InterPro" id="IPR032675">
    <property type="entry name" value="LRR_dom_sf"/>
</dbReference>
<evidence type="ECO:0000256" key="15">
    <source>
        <dbReference type="ARBA" id="ARBA00022884"/>
    </source>
</evidence>
<name>A0A2N3NFA4_9PEZI</name>
<dbReference type="Gene3D" id="3.60.10.10">
    <property type="entry name" value="Endonuclease/exonuclease/phosphatase"/>
    <property type="match status" value="1"/>
</dbReference>
<dbReference type="FunCoup" id="A0A2N3NFA4">
    <property type="interactions" value="435"/>
</dbReference>
<evidence type="ECO:0000256" key="18">
    <source>
        <dbReference type="ARBA" id="ARBA00023242"/>
    </source>
</evidence>
<keyword evidence="15" id="KW-0694">RNA-binding</keyword>
<evidence type="ECO:0000256" key="4">
    <source>
        <dbReference type="ARBA" id="ARBA00004496"/>
    </source>
</evidence>
<dbReference type="Gene3D" id="3.80.10.10">
    <property type="entry name" value="Ribonuclease Inhibitor"/>
    <property type="match status" value="1"/>
</dbReference>
<keyword evidence="14" id="KW-0460">Magnesium</keyword>
<dbReference type="VEuPathDB" id="FungiDB:jhhlp_002869"/>
<comment type="catalytic activity">
    <reaction evidence="1">
        <text>Exonucleolytic cleavage of poly(A) to 5'-AMP.</text>
        <dbReference type="EC" id="3.1.13.4"/>
    </reaction>
</comment>
<dbReference type="SUPFAM" id="SSF56219">
    <property type="entry name" value="DNase I-like"/>
    <property type="match status" value="1"/>
</dbReference>
<keyword evidence="9" id="KW-0540">Nuclease</keyword>
<evidence type="ECO:0000256" key="7">
    <source>
        <dbReference type="ARBA" id="ARBA00022490"/>
    </source>
</evidence>
<evidence type="ECO:0000256" key="14">
    <source>
        <dbReference type="ARBA" id="ARBA00022842"/>
    </source>
</evidence>
<keyword evidence="16" id="KW-0805">Transcription regulation</keyword>
<dbReference type="GO" id="GO:0046872">
    <property type="term" value="F:metal ion binding"/>
    <property type="evidence" value="ECO:0007669"/>
    <property type="project" value="UniProtKB-KW"/>
</dbReference>
<evidence type="ECO:0000256" key="3">
    <source>
        <dbReference type="ARBA" id="ARBA00004123"/>
    </source>
</evidence>
<evidence type="ECO:0000256" key="17">
    <source>
        <dbReference type="ARBA" id="ARBA00023163"/>
    </source>
</evidence>
<keyword evidence="8" id="KW-0433">Leucine-rich repeat</keyword>
<dbReference type="EC" id="3.1.13.4" evidence="6"/>
<evidence type="ECO:0000256" key="8">
    <source>
        <dbReference type="ARBA" id="ARBA00022614"/>
    </source>
</evidence>
<dbReference type="STRING" id="41688.A0A2N3NFA4"/>
<keyword evidence="17" id="KW-0804">Transcription</keyword>
<keyword evidence="27" id="KW-1185">Reference proteome</keyword>